<name>A0A9N9ID55_9GLOM</name>
<evidence type="ECO:0000256" key="5">
    <source>
        <dbReference type="ARBA" id="ARBA00022801"/>
    </source>
</evidence>
<keyword evidence="4" id="KW-0645">Protease</keyword>
<evidence type="ECO:0000256" key="1">
    <source>
        <dbReference type="ARBA" id="ARBA00009431"/>
    </source>
</evidence>
<reference evidence="7" key="1">
    <citation type="submission" date="2021-06" db="EMBL/GenBank/DDBJ databases">
        <authorList>
            <person name="Kallberg Y."/>
            <person name="Tangrot J."/>
            <person name="Rosling A."/>
        </authorList>
    </citation>
    <scope>NUCLEOTIDE SEQUENCE</scope>
    <source>
        <strain evidence="7">FL966</strain>
    </source>
</reference>
<dbReference type="PANTHER" id="PTHR11802:SF113">
    <property type="entry name" value="SERINE CARBOXYPEPTIDASE CTSA-4.1"/>
    <property type="match status" value="1"/>
</dbReference>
<evidence type="ECO:0000313" key="8">
    <source>
        <dbReference type="Proteomes" id="UP000789759"/>
    </source>
</evidence>
<organism evidence="7 8">
    <name type="scientific">Cetraspora pellucida</name>
    <dbReference type="NCBI Taxonomy" id="1433469"/>
    <lineage>
        <taxon>Eukaryota</taxon>
        <taxon>Fungi</taxon>
        <taxon>Fungi incertae sedis</taxon>
        <taxon>Mucoromycota</taxon>
        <taxon>Glomeromycotina</taxon>
        <taxon>Glomeromycetes</taxon>
        <taxon>Diversisporales</taxon>
        <taxon>Gigasporaceae</taxon>
        <taxon>Cetraspora</taxon>
    </lineage>
</organism>
<dbReference type="Pfam" id="PF00450">
    <property type="entry name" value="Peptidase_S10"/>
    <property type="match status" value="2"/>
</dbReference>
<proteinExistence type="inferred from homology"/>
<dbReference type="Gene3D" id="3.40.50.12670">
    <property type="match status" value="1"/>
</dbReference>
<keyword evidence="3" id="KW-0121">Carboxypeptidase</keyword>
<dbReference type="Gene3D" id="3.40.50.1820">
    <property type="entry name" value="alpha/beta hydrolase"/>
    <property type="match status" value="1"/>
</dbReference>
<evidence type="ECO:0000256" key="2">
    <source>
        <dbReference type="ARBA" id="ARBA00012446"/>
    </source>
</evidence>
<feature type="non-terminal residue" evidence="7">
    <location>
        <position position="1"/>
    </location>
</feature>
<dbReference type="SUPFAM" id="SSF53474">
    <property type="entry name" value="alpha/beta-Hydrolases"/>
    <property type="match status" value="1"/>
</dbReference>
<dbReference type="Proteomes" id="UP000789759">
    <property type="component" value="Unassembled WGS sequence"/>
</dbReference>
<dbReference type="GO" id="GO:0004185">
    <property type="term" value="F:serine-type carboxypeptidase activity"/>
    <property type="evidence" value="ECO:0007669"/>
    <property type="project" value="UniProtKB-EC"/>
</dbReference>
<keyword evidence="8" id="KW-1185">Reference proteome</keyword>
<dbReference type="PANTHER" id="PTHR11802">
    <property type="entry name" value="SERINE PROTEASE FAMILY S10 SERINE CARBOXYPEPTIDASE"/>
    <property type="match status" value="1"/>
</dbReference>
<comment type="similarity">
    <text evidence="1">Belongs to the peptidase S10 family.</text>
</comment>
<comment type="caution">
    <text evidence="7">The sequence shown here is derived from an EMBL/GenBank/DDBJ whole genome shotgun (WGS) entry which is preliminary data.</text>
</comment>
<dbReference type="EC" id="3.4.16.5" evidence="2"/>
<dbReference type="OrthoDB" id="2408043at2759"/>
<keyword evidence="6" id="KW-0325">Glycoprotein</keyword>
<dbReference type="AlphaFoldDB" id="A0A9N9ID55"/>
<dbReference type="EMBL" id="CAJVQA010014434">
    <property type="protein sequence ID" value="CAG8731017.1"/>
    <property type="molecule type" value="Genomic_DNA"/>
</dbReference>
<evidence type="ECO:0000313" key="7">
    <source>
        <dbReference type="EMBL" id="CAG8731017.1"/>
    </source>
</evidence>
<evidence type="ECO:0000256" key="6">
    <source>
        <dbReference type="ARBA" id="ARBA00023180"/>
    </source>
</evidence>
<dbReference type="Gene3D" id="1.10.287.410">
    <property type="match status" value="1"/>
</dbReference>
<dbReference type="GO" id="GO:0000324">
    <property type="term" value="C:fungal-type vacuole"/>
    <property type="evidence" value="ECO:0007669"/>
    <property type="project" value="TreeGrafter"/>
</dbReference>
<sequence>SAQRTKILTHNAFSEYKINLIRQPNLCDKTVQQYSGYIDVKDTKHLFFWFFESRSKPQEDPIVLWLSGGPGSPSTKGLYFGVGPCSVKPGGNDTTFNPYSWNNNSSFIFLDQPINTGYSYGEYVSDTFAAAYDIYVFLQIFFQEFRQYVNLDFHIAVNALVQLKYLPKMACESSYGPVLNISTCNQMSRDYIQCAKMTKTCYDTKNVTVCVTAEKCFGRMSQPYRNSNRNIFDIRASCNNDNSASCYPEIQDIAKYCNREDVKIELGVNPSLVFQLSNDIVSSKFFSTGDMVRRFDIYIPSLLESNVRVLVYAGDADFVCNWFGCDAWTKALKWSGTKGFNNANVTRWITTTGNYSGDVRTFKGLTFLRIFESGHMVAHDQPIASLDFFNKWIFNKDL</sequence>
<dbReference type="PRINTS" id="PR00724">
    <property type="entry name" value="CRBOXYPTASEC"/>
</dbReference>
<dbReference type="InterPro" id="IPR029058">
    <property type="entry name" value="AB_hydrolase_fold"/>
</dbReference>
<protein>
    <recommendedName>
        <fullName evidence="2">carboxypeptidase C</fullName>
        <ecNumber evidence="2">3.4.16.5</ecNumber>
    </recommendedName>
</protein>
<evidence type="ECO:0000256" key="3">
    <source>
        <dbReference type="ARBA" id="ARBA00022645"/>
    </source>
</evidence>
<gene>
    <name evidence="7" type="ORF">CPELLU_LOCUS13493</name>
</gene>
<evidence type="ECO:0000256" key="4">
    <source>
        <dbReference type="ARBA" id="ARBA00022670"/>
    </source>
</evidence>
<accession>A0A9N9ID55</accession>
<dbReference type="GO" id="GO:0006508">
    <property type="term" value="P:proteolysis"/>
    <property type="evidence" value="ECO:0007669"/>
    <property type="project" value="UniProtKB-KW"/>
</dbReference>
<keyword evidence="5" id="KW-0378">Hydrolase</keyword>
<dbReference type="InterPro" id="IPR001563">
    <property type="entry name" value="Peptidase_S10"/>
</dbReference>